<keyword evidence="1" id="KW-0812">Transmembrane</keyword>
<keyword evidence="1" id="KW-0472">Membrane</keyword>
<protein>
    <submittedName>
        <fullName evidence="2">Uncharacterized protein</fullName>
    </submittedName>
</protein>
<comment type="caution">
    <text evidence="2">The sequence shown here is derived from an EMBL/GenBank/DDBJ whole genome shotgun (WGS) entry which is preliminary data.</text>
</comment>
<evidence type="ECO:0000313" key="3">
    <source>
        <dbReference type="Proteomes" id="UP000237319"/>
    </source>
</evidence>
<dbReference type="Proteomes" id="UP000237319">
    <property type="component" value="Unassembled WGS sequence"/>
</dbReference>
<sequence>MFATEIDTQIAIVGINTNSYILLCIKFKKSKGEMYMIKNTLVVKIVVVLSLVFSIIFASSLGSYRDIKASAKMQERQDLLQDLLIKSEEFNKKFDDASELVTKEFEENTKKLIFNDDISLITNGELSFSNLDVKTSDENNVVYLPIEYENVNRELNKSFLSIIFDKTGNLEYYVETKIVGNDVNYSAEVEVYNNGILAKKEYLQFDKEDFDSTLLTEESISQNKTLFIKPIKVSAGFWSEFNDCLASKGIAAWAITALSVACGLACIGTAGAGCIPCLLGAGLATEGVVAYCAFKVRANS</sequence>
<dbReference type="AlphaFoldDB" id="A0A2S5D0W1"/>
<dbReference type="EMBL" id="PGLV01000001">
    <property type="protein sequence ID" value="POZ56706.1"/>
    <property type="molecule type" value="Genomic_DNA"/>
</dbReference>
<feature type="transmembrane region" description="Helical" evidence="1">
    <location>
        <begin position="41"/>
        <end position="64"/>
    </location>
</feature>
<gene>
    <name evidence="2" type="ORF">LYSIN_01489</name>
</gene>
<keyword evidence="3" id="KW-1185">Reference proteome</keyword>
<keyword evidence="1" id="KW-1133">Transmembrane helix</keyword>
<reference evidence="2 3" key="1">
    <citation type="submission" date="2017-11" db="EMBL/GenBank/DDBJ databases">
        <title>Genome sequence of Lysinibacillus sphaericus, a lignin-degrading bacteria isolated from municipal solid waste soil.</title>
        <authorList>
            <person name="Persinoti G.F."/>
            <person name="Paixao D.A."/>
            <person name="Bugg T.D."/>
            <person name="Squina F.M."/>
        </authorList>
    </citation>
    <scope>NUCLEOTIDE SEQUENCE [LARGE SCALE GENOMIC DNA]</scope>
    <source>
        <strain evidence="2 3">A1</strain>
    </source>
</reference>
<organism evidence="2 3">
    <name type="scientific">Lysinibacillus sphaericus</name>
    <name type="common">Bacillus sphaericus</name>
    <dbReference type="NCBI Taxonomy" id="1421"/>
    <lineage>
        <taxon>Bacteria</taxon>
        <taxon>Bacillati</taxon>
        <taxon>Bacillota</taxon>
        <taxon>Bacilli</taxon>
        <taxon>Bacillales</taxon>
        <taxon>Bacillaceae</taxon>
        <taxon>Lysinibacillus</taxon>
    </lineage>
</organism>
<evidence type="ECO:0000313" key="2">
    <source>
        <dbReference type="EMBL" id="POZ56706.1"/>
    </source>
</evidence>
<name>A0A2S5D0W1_LYSSH</name>
<evidence type="ECO:0000256" key="1">
    <source>
        <dbReference type="SAM" id="Phobius"/>
    </source>
</evidence>
<proteinExistence type="predicted"/>
<accession>A0A2S5D0W1</accession>